<dbReference type="EMBL" id="GBRH01199178">
    <property type="protein sequence ID" value="JAD98717.1"/>
    <property type="molecule type" value="Transcribed_RNA"/>
</dbReference>
<reference evidence="1" key="1">
    <citation type="submission" date="2014-09" db="EMBL/GenBank/DDBJ databases">
        <authorList>
            <person name="Magalhaes I.L.F."/>
            <person name="Oliveira U."/>
            <person name="Santos F.R."/>
            <person name="Vidigal T.H.D.A."/>
            <person name="Brescovit A.D."/>
            <person name="Santos A.J."/>
        </authorList>
    </citation>
    <scope>NUCLEOTIDE SEQUENCE</scope>
    <source>
        <tissue evidence="1">Shoot tissue taken approximately 20 cm above the soil surface</tissue>
    </source>
</reference>
<dbReference type="AlphaFoldDB" id="A0A0A9ERS1"/>
<protein>
    <submittedName>
        <fullName evidence="1">Uncharacterized protein</fullName>
    </submittedName>
</protein>
<sequence length="35" mass="3908">MVCCISQEFNLYQILTVSGCSFCLSKTSFSLEVLI</sequence>
<reference evidence="1" key="2">
    <citation type="journal article" date="2015" name="Data Brief">
        <title>Shoot transcriptome of the giant reed, Arundo donax.</title>
        <authorList>
            <person name="Barrero R.A."/>
            <person name="Guerrero F.D."/>
            <person name="Moolhuijzen P."/>
            <person name="Goolsby J.A."/>
            <person name="Tidwell J."/>
            <person name="Bellgard S.E."/>
            <person name="Bellgard M.I."/>
        </authorList>
    </citation>
    <scope>NUCLEOTIDE SEQUENCE</scope>
    <source>
        <tissue evidence="1">Shoot tissue taken approximately 20 cm above the soil surface</tissue>
    </source>
</reference>
<proteinExistence type="predicted"/>
<organism evidence="1">
    <name type="scientific">Arundo donax</name>
    <name type="common">Giant reed</name>
    <name type="synonym">Donax arundinaceus</name>
    <dbReference type="NCBI Taxonomy" id="35708"/>
    <lineage>
        <taxon>Eukaryota</taxon>
        <taxon>Viridiplantae</taxon>
        <taxon>Streptophyta</taxon>
        <taxon>Embryophyta</taxon>
        <taxon>Tracheophyta</taxon>
        <taxon>Spermatophyta</taxon>
        <taxon>Magnoliopsida</taxon>
        <taxon>Liliopsida</taxon>
        <taxon>Poales</taxon>
        <taxon>Poaceae</taxon>
        <taxon>PACMAD clade</taxon>
        <taxon>Arundinoideae</taxon>
        <taxon>Arundineae</taxon>
        <taxon>Arundo</taxon>
    </lineage>
</organism>
<accession>A0A0A9ERS1</accession>
<name>A0A0A9ERS1_ARUDO</name>
<evidence type="ECO:0000313" key="1">
    <source>
        <dbReference type="EMBL" id="JAD98717.1"/>
    </source>
</evidence>